<feature type="transmembrane region" description="Helical" evidence="1">
    <location>
        <begin position="370"/>
        <end position="388"/>
    </location>
</feature>
<protein>
    <recommendedName>
        <fullName evidence="2">YdbS-like PH domain-containing protein</fullName>
    </recommendedName>
</protein>
<evidence type="ECO:0000313" key="4">
    <source>
        <dbReference type="Proteomes" id="UP000216498"/>
    </source>
</evidence>
<dbReference type="RefSeq" id="WP_094885579.1">
    <property type="nucleotide sequence ID" value="NZ_NPMS01000003.1"/>
</dbReference>
<reference evidence="3 4" key="1">
    <citation type="submission" date="2017-08" db="EMBL/GenBank/DDBJ databases">
        <title>Virgibacillus indicus sp. nov. and Virgibacillus profoundi sp. nov, two moderately halophilic bacteria isolated from marine sediment by using the Microfluidic Streak Plate.</title>
        <authorList>
            <person name="Xu B."/>
            <person name="Hu B."/>
            <person name="Wang J."/>
            <person name="Zhu Y."/>
            <person name="Huang L."/>
            <person name="Du W."/>
            <person name="Huang Y."/>
        </authorList>
    </citation>
    <scope>NUCLEOTIDE SEQUENCE [LARGE SCALE GENOMIC DNA]</scope>
    <source>
        <strain evidence="3 4">IO3-P2-C2</strain>
    </source>
</reference>
<feature type="transmembrane region" description="Helical" evidence="1">
    <location>
        <begin position="12"/>
        <end position="33"/>
    </location>
</feature>
<feature type="domain" description="YdbS-like PH" evidence="2">
    <location>
        <begin position="61"/>
        <end position="140"/>
    </location>
</feature>
<dbReference type="PANTHER" id="PTHR34473:SF2">
    <property type="entry name" value="UPF0699 TRANSMEMBRANE PROTEIN YDBT"/>
    <property type="match status" value="1"/>
</dbReference>
<dbReference type="OrthoDB" id="2195155at2"/>
<feature type="transmembrane region" description="Helical" evidence="1">
    <location>
        <begin position="169"/>
        <end position="190"/>
    </location>
</feature>
<comment type="caution">
    <text evidence="3">The sequence shown here is derived from an EMBL/GenBank/DDBJ whole genome shotgun (WGS) entry which is preliminary data.</text>
</comment>
<dbReference type="InterPro" id="IPR005182">
    <property type="entry name" value="YdbS-like_PH"/>
</dbReference>
<keyword evidence="1" id="KW-0472">Membrane</keyword>
<proteinExistence type="predicted"/>
<name>A0A265NAY6_9BACI</name>
<keyword evidence="1" id="KW-1133">Transmembrane helix</keyword>
<gene>
    <name evidence="3" type="ORF">CIL03_09275</name>
</gene>
<evidence type="ECO:0000259" key="2">
    <source>
        <dbReference type="Pfam" id="PF03703"/>
    </source>
</evidence>
<evidence type="ECO:0000313" key="3">
    <source>
        <dbReference type="EMBL" id="OZU89188.1"/>
    </source>
</evidence>
<dbReference type="Proteomes" id="UP000216498">
    <property type="component" value="Unassembled WGS sequence"/>
</dbReference>
<sequence length="472" mass="54236">MSEAKRLHPAAILFNFLKVIREFLFAIILGFITFRNESFSYFILIASVLIILMISYSVASWYRYTYRIEEDELRIEYGILIRKKRFISINRIQSIDLTASVIHRFLKLVRVKIETAGSGLGSEASLTAVKLSEGEQLRSELKRERVSADQTEEVVENQAPVRKITFKRLFLSGTTSGSIGIIAAIFAFVFSEMEQFIPDNIYESTINWVIGLSIVILIVLGVLVLILLWVLGIAGTMIKYGNFTITKNEKELFITRGLLEKKQLTIPLSRIQAVGIEESLIRQPLGYVTVFAQIAGGSMRKGEEFPTVLFPILKKSEVEDFLQEFLPDYASQHDSMTLLPKRALKFYLFRPMLPVVFLLAGVWYFLPQFIWVPVAFLIGASILGYLRFKDAGYHLTGERLTISYRRVSKMTMLIYHRRIQSFEKKQHKLHLKQKLASMKLSIIAGLGGQHFPIKELEEKDVDLLSDWYSYRR</sequence>
<dbReference type="EMBL" id="NPMS01000003">
    <property type="protein sequence ID" value="OZU89188.1"/>
    <property type="molecule type" value="Genomic_DNA"/>
</dbReference>
<dbReference type="InterPro" id="IPR014529">
    <property type="entry name" value="UCP026631"/>
</dbReference>
<dbReference type="Pfam" id="PF03703">
    <property type="entry name" value="bPH_2"/>
    <property type="match status" value="2"/>
</dbReference>
<keyword evidence="1" id="KW-0812">Transmembrane</keyword>
<feature type="transmembrane region" description="Helical" evidence="1">
    <location>
        <begin position="210"/>
        <end position="231"/>
    </location>
</feature>
<feature type="transmembrane region" description="Helical" evidence="1">
    <location>
        <begin position="39"/>
        <end position="59"/>
    </location>
</feature>
<dbReference type="PANTHER" id="PTHR34473">
    <property type="entry name" value="UPF0699 TRANSMEMBRANE PROTEIN YDBS"/>
    <property type="match status" value="1"/>
</dbReference>
<feature type="domain" description="YdbS-like PH" evidence="2">
    <location>
        <begin position="242"/>
        <end position="322"/>
    </location>
</feature>
<feature type="transmembrane region" description="Helical" evidence="1">
    <location>
        <begin position="346"/>
        <end position="364"/>
    </location>
</feature>
<organism evidence="3 4">
    <name type="scientific">Virgibacillus indicus</name>
    <dbReference type="NCBI Taxonomy" id="2024554"/>
    <lineage>
        <taxon>Bacteria</taxon>
        <taxon>Bacillati</taxon>
        <taxon>Bacillota</taxon>
        <taxon>Bacilli</taxon>
        <taxon>Bacillales</taxon>
        <taxon>Bacillaceae</taxon>
        <taxon>Virgibacillus</taxon>
    </lineage>
</organism>
<evidence type="ECO:0000256" key="1">
    <source>
        <dbReference type="SAM" id="Phobius"/>
    </source>
</evidence>
<dbReference type="AlphaFoldDB" id="A0A265NAY6"/>
<accession>A0A265NAY6</accession>
<keyword evidence="4" id="KW-1185">Reference proteome</keyword>
<dbReference type="PIRSF" id="PIRSF026631">
    <property type="entry name" value="UCP026631"/>
    <property type="match status" value="1"/>
</dbReference>